<sequence>MWTSRRPAPGGSSGSSGITAHGGSHWDRLPRELVDMVVAAAGPLTQFVHGRLLAAELTPPVRQQVWAEALASEWGGDLRSLPAVSGSSECMLAIGSRGMLARAAAAGVASHWILQRVAVARGWADLVDTGDTGGGGSAGSSARLEVLCSVAAAAGALWLLEHLVDERGAAVTPSAAVAAAAGGHLAVVAWLHARRPAAVTQAAMDAAAHEGHAHVAAWLAAHAAARCTRSTVLLAAAAGRVAVLDALAARFPAAVAAALGGPQPAAVGDARALRWLLARGIAPQPQPALAAMLARGDAAGAAWACDVFGIAASSDMLAGAVAGDHGAAVRWLLRQRSVALADADVAAAVRGGCVAALAAMIAHDARCAPLAARLAVERGDLALVEWLHIRHPGSIGQQLIEAAAALGHVEMIALVLKGNDAGGGDDERPGGIDTAAVAAASAAAPPERRAQIRALVDAHMRQRGAGRASMQCLQM</sequence>
<protein>
    <recommendedName>
        <fullName evidence="4">Ankyrin repeat protein</fullName>
    </recommendedName>
</protein>
<feature type="region of interest" description="Disordered" evidence="1">
    <location>
        <begin position="1"/>
        <end position="23"/>
    </location>
</feature>
<organism evidence="2 3">
    <name type="scientific">Polyrhizophydium stewartii</name>
    <dbReference type="NCBI Taxonomy" id="2732419"/>
    <lineage>
        <taxon>Eukaryota</taxon>
        <taxon>Fungi</taxon>
        <taxon>Fungi incertae sedis</taxon>
        <taxon>Chytridiomycota</taxon>
        <taxon>Chytridiomycota incertae sedis</taxon>
        <taxon>Chytridiomycetes</taxon>
        <taxon>Rhizophydiales</taxon>
        <taxon>Rhizophydiales incertae sedis</taxon>
        <taxon>Polyrhizophydium</taxon>
    </lineage>
</organism>
<name>A0ABR4N0T0_9FUNG</name>
<evidence type="ECO:0008006" key="4">
    <source>
        <dbReference type="Google" id="ProtNLM"/>
    </source>
</evidence>
<accession>A0ABR4N0T0</accession>
<evidence type="ECO:0000256" key="1">
    <source>
        <dbReference type="SAM" id="MobiDB-lite"/>
    </source>
</evidence>
<gene>
    <name evidence="2" type="ORF">HK105_207370</name>
</gene>
<evidence type="ECO:0000313" key="2">
    <source>
        <dbReference type="EMBL" id="KAL2913132.1"/>
    </source>
</evidence>
<reference evidence="2 3" key="1">
    <citation type="submission" date="2023-09" db="EMBL/GenBank/DDBJ databases">
        <title>Pangenome analysis of Batrachochytrium dendrobatidis and related Chytrids.</title>
        <authorList>
            <person name="Yacoub M.N."/>
            <person name="Stajich J.E."/>
            <person name="James T.Y."/>
        </authorList>
    </citation>
    <scope>NUCLEOTIDE SEQUENCE [LARGE SCALE GENOMIC DNA]</scope>
    <source>
        <strain evidence="2 3">JEL0888</strain>
    </source>
</reference>
<evidence type="ECO:0000313" key="3">
    <source>
        <dbReference type="Proteomes" id="UP001527925"/>
    </source>
</evidence>
<comment type="caution">
    <text evidence="2">The sequence shown here is derived from an EMBL/GenBank/DDBJ whole genome shotgun (WGS) entry which is preliminary data.</text>
</comment>
<dbReference type="Proteomes" id="UP001527925">
    <property type="component" value="Unassembled WGS sequence"/>
</dbReference>
<keyword evidence="3" id="KW-1185">Reference proteome</keyword>
<dbReference type="PANTHER" id="PTHR46586">
    <property type="entry name" value="ANKYRIN REPEAT-CONTAINING PROTEIN"/>
    <property type="match status" value="1"/>
</dbReference>
<proteinExistence type="predicted"/>
<dbReference type="PANTHER" id="PTHR46586:SF3">
    <property type="entry name" value="ANKYRIN REPEAT-CONTAINING PROTEIN"/>
    <property type="match status" value="1"/>
</dbReference>
<dbReference type="InterPro" id="IPR052050">
    <property type="entry name" value="SecEffector_AnkRepeat"/>
</dbReference>
<dbReference type="EMBL" id="JADGIZ020000051">
    <property type="protein sequence ID" value="KAL2913132.1"/>
    <property type="molecule type" value="Genomic_DNA"/>
</dbReference>